<keyword evidence="1" id="KW-0472">Membrane</keyword>
<organism evidence="2 3">
    <name type="scientific">Stentor coeruleus</name>
    <dbReference type="NCBI Taxonomy" id="5963"/>
    <lineage>
        <taxon>Eukaryota</taxon>
        <taxon>Sar</taxon>
        <taxon>Alveolata</taxon>
        <taxon>Ciliophora</taxon>
        <taxon>Postciliodesmatophora</taxon>
        <taxon>Heterotrichea</taxon>
        <taxon>Heterotrichida</taxon>
        <taxon>Stentoridae</taxon>
        <taxon>Stentor</taxon>
    </lineage>
</organism>
<keyword evidence="3" id="KW-1185">Reference proteome</keyword>
<reference evidence="2 3" key="1">
    <citation type="submission" date="2016-11" db="EMBL/GenBank/DDBJ databases">
        <title>The macronuclear genome of Stentor coeruleus: a giant cell with tiny introns.</title>
        <authorList>
            <person name="Slabodnick M."/>
            <person name="Ruby J.G."/>
            <person name="Reiff S.B."/>
            <person name="Swart E.C."/>
            <person name="Gosai S."/>
            <person name="Prabakaran S."/>
            <person name="Witkowska E."/>
            <person name="Larue G.E."/>
            <person name="Fisher S."/>
            <person name="Freeman R.M."/>
            <person name="Gunawardena J."/>
            <person name="Chu W."/>
            <person name="Stover N.A."/>
            <person name="Gregory B.D."/>
            <person name="Nowacki M."/>
            <person name="Derisi J."/>
            <person name="Roy S.W."/>
            <person name="Marshall W.F."/>
            <person name="Sood P."/>
        </authorList>
    </citation>
    <scope>NUCLEOTIDE SEQUENCE [LARGE SCALE GENOMIC DNA]</scope>
    <source>
        <strain evidence="2">WM001</strain>
    </source>
</reference>
<keyword evidence="1" id="KW-0812">Transmembrane</keyword>
<dbReference type="EMBL" id="MPUH01000084">
    <property type="protein sequence ID" value="OMJ91311.1"/>
    <property type="molecule type" value="Genomic_DNA"/>
</dbReference>
<evidence type="ECO:0000313" key="3">
    <source>
        <dbReference type="Proteomes" id="UP000187209"/>
    </source>
</evidence>
<dbReference type="OrthoDB" id="326803at2759"/>
<sequence>MRTFRILVLDEYRKGNLDMNTVQKYLSITLTIMVILLYSLLMTLISIIIALTSGPNQESFDLYNKVSYSFESVIFALSSIIVIKASLHPTIVIEYLFYTFIWSTGIYNLNRNASDRWCYTIPIRNAILLGISLASMIEHCDIIRPPLPMDPKIDHIFEVKEMFYNYKKFVSENCDDITNEACCLYKELEQACFMQNDQSFLEALENSDKFRKFLYDSQMDRMIDNMRNILKTILKPWVKCYLYSKEYKDFRKKYFIDFD</sequence>
<name>A0A1R2CQP3_9CILI</name>
<accession>A0A1R2CQP3</accession>
<protein>
    <recommendedName>
        <fullName evidence="4">RGS domain-containing protein</fullName>
    </recommendedName>
</protein>
<gene>
    <name evidence="2" type="ORF">SteCoe_6204</name>
</gene>
<evidence type="ECO:0000256" key="1">
    <source>
        <dbReference type="SAM" id="Phobius"/>
    </source>
</evidence>
<dbReference type="AlphaFoldDB" id="A0A1R2CQP3"/>
<proteinExistence type="predicted"/>
<evidence type="ECO:0000313" key="2">
    <source>
        <dbReference type="EMBL" id="OMJ91311.1"/>
    </source>
</evidence>
<dbReference type="Proteomes" id="UP000187209">
    <property type="component" value="Unassembled WGS sequence"/>
</dbReference>
<feature type="transmembrane region" description="Helical" evidence="1">
    <location>
        <begin position="25"/>
        <end position="53"/>
    </location>
</feature>
<comment type="caution">
    <text evidence="2">The sequence shown here is derived from an EMBL/GenBank/DDBJ whole genome shotgun (WGS) entry which is preliminary data.</text>
</comment>
<keyword evidence="1" id="KW-1133">Transmembrane helix</keyword>
<evidence type="ECO:0008006" key="4">
    <source>
        <dbReference type="Google" id="ProtNLM"/>
    </source>
</evidence>